<dbReference type="EC" id="5.2.1.8" evidence="2 5"/>
<dbReference type="InterPro" id="IPR046357">
    <property type="entry name" value="PPIase_dom_sf"/>
</dbReference>
<dbReference type="PANTHER" id="PTHR45779">
    <property type="entry name" value="PEPTIDYLPROLYL ISOMERASE"/>
    <property type="match status" value="1"/>
</dbReference>
<reference evidence="9" key="1">
    <citation type="submission" date="2021-03" db="EMBL/GenBank/DDBJ databases">
        <title>Human Oral Microbial Genomes.</title>
        <authorList>
            <person name="Johnston C.D."/>
            <person name="Chen T."/>
            <person name="Dewhirst F.E."/>
        </authorList>
    </citation>
    <scope>NUCLEOTIDE SEQUENCE</scope>
    <source>
        <strain evidence="9">F0714</strain>
    </source>
</reference>
<feature type="region of interest" description="Disordered" evidence="6">
    <location>
        <begin position="32"/>
        <end position="70"/>
    </location>
</feature>
<keyword evidence="7" id="KW-0732">Signal</keyword>
<feature type="domain" description="PPIase FKBP-type" evidence="8">
    <location>
        <begin position="113"/>
        <end position="200"/>
    </location>
</feature>
<evidence type="ECO:0000256" key="5">
    <source>
        <dbReference type="PROSITE-ProRule" id="PRU00277"/>
    </source>
</evidence>
<evidence type="ECO:0000313" key="9">
    <source>
        <dbReference type="EMBL" id="QUC12211.1"/>
    </source>
</evidence>
<dbReference type="InterPro" id="IPR001179">
    <property type="entry name" value="PPIase_FKBP_dom"/>
</dbReference>
<dbReference type="Gene3D" id="3.10.50.40">
    <property type="match status" value="2"/>
</dbReference>
<evidence type="ECO:0000256" key="2">
    <source>
        <dbReference type="ARBA" id="ARBA00013194"/>
    </source>
</evidence>
<keyword evidence="3 5" id="KW-0697">Rotamase</keyword>
<dbReference type="GO" id="GO:0003755">
    <property type="term" value="F:peptidyl-prolyl cis-trans isomerase activity"/>
    <property type="evidence" value="ECO:0007669"/>
    <property type="project" value="UniProtKB-KW"/>
</dbReference>
<evidence type="ECO:0000313" key="10">
    <source>
        <dbReference type="Proteomes" id="UP000677180"/>
    </source>
</evidence>
<dbReference type="EMBL" id="CP072385">
    <property type="protein sequence ID" value="QUC12211.1"/>
    <property type="molecule type" value="Genomic_DNA"/>
</dbReference>
<evidence type="ECO:0000256" key="3">
    <source>
        <dbReference type="ARBA" id="ARBA00023110"/>
    </source>
</evidence>
<keyword evidence="4 5" id="KW-0413">Isomerase</keyword>
<feature type="compositionally biased region" description="Low complexity" evidence="6">
    <location>
        <begin position="40"/>
        <end position="58"/>
    </location>
</feature>
<evidence type="ECO:0000256" key="1">
    <source>
        <dbReference type="ARBA" id="ARBA00000971"/>
    </source>
</evidence>
<evidence type="ECO:0000256" key="4">
    <source>
        <dbReference type="ARBA" id="ARBA00023235"/>
    </source>
</evidence>
<dbReference type="PROSITE" id="PS50059">
    <property type="entry name" value="FKBP_PPIASE"/>
    <property type="match status" value="2"/>
</dbReference>
<dbReference type="Pfam" id="PF00254">
    <property type="entry name" value="FKBP_C"/>
    <property type="match status" value="2"/>
</dbReference>
<comment type="catalytic activity">
    <reaction evidence="1 5">
        <text>[protein]-peptidylproline (omega=180) = [protein]-peptidylproline (omega=0)</text>
        <dbReference type="Rhea" id="RHEA:16237"/>
        <dbReference type="Rhea" id="RHEA-COMP:10747"/>
        <dbReference type="Rhea" id="RHEA-COMP:10748"/>
        <dbReference type="ChEBI" id="CHEBI:83833"/>
        <dbReference type="ChEBI" id="CHEBI:83834"/>
        <dbReference type="EC" id="5.2.1.8"/>
    </reaction>
</comment>
<evidence type="ECO:0000256" key="7">
    <source>
        <dbReference type="SAM" id="SignalP"/>
    </source>
</evidence>
<protein>
    <recommendedName>
        <fullName evidence="2 5">peptidylprolyl isomerase</fullName>
        <ecNumber evidence="2 5">5.2.1.8</ecNumber>
    </recommendedName>
</protein>
<organism evidence="9 10">
    <name type="scientific">Arachnia propionica</name>
    <dbReference type="NCBI Taxonomy" id="1750"/>
    <lineage>
        <taxon>Bacteria</taxon>
        <taxon>Bacillati</taxon>
        <taxon>Actinomycetota</taxon>
        <taxon>Actinomycetes</taxon>
        <taxon>Propionibacteriales</taxon>
        <taxon>Propionibacteriaceae</taxon>
        <taxon>Arachnia</taxon>
    </lineage>
</organism>
<proteinExistence type="predicted"/>
<name>A0AB37I1U6_9ACTN</name>
<dbReference type="GeneID" id="64407397"/>
<dbReference type="Proteomes" id="UP000677180">
    <property type="component" value="Chromosome"/>
</dbReference>
<evidence type="ECO:0000256" key="6">
    <source>
        <dbReference type="SAM" id="MobiDB-lite"/>
    </source>
</evidence>
<dbReference type="RefSeq" id="WP_014846998.1">
    <property type="nucleotide sequence ID" value="NZ_CAUVFS010000009.1"/>
</dbReference>
<dbReference type="InterPro" id="IPR044609">
    <property type="entry name" value="FKBP2/11"/>
</dbReference>
<feature type="chain" id="PRO_5044347172" description="peptidylprolyl isomerase" evidence="7">
    <location>
        <begin position="29"/>
        <end position="343"/>
    </location>
</feature>
<dbReference type="AlphaFoldDB" id="A0AB37I1U6"/>
<evidence type="ECO:0000259" key="8">
    <source>
        <dbReference type="PROSITE" id="PS50059"/>
    </source>
</evidence>
<dbReference type="PROSITE" id="PS51257">
    <property type="entry name" value="PROKAR_LIPOPROTEIN"/>
    <property type="match status" value="1"/>
</dbReference>
<sequence length="343" mass="34736">MRLSEVMTRARMALAAAALFAVALTACSGDPTTDPSGGNTDDAATTPAASPSDAASSPDPLPTGSLTPSENLDAITVSDADVPEITVPAPWAISSTQTKVLRDSSNAQVVGANSTVTVNYVGVNGRTGAVFDSSFQRGKEATFSMGGVIAGFKNGLTGQKVGSRVLIGMTGADGYAQGNPQAGIQAGDSLVFVVDIIAASYDEATGEAVTPAAGLPTVTMTEGKPEVTFPEGGVNAEQLVVQPLIKGPGKTIEADSTVSVKYRAWGAKSGKMILDGWRGAQSGKLSTLINGWKTGLLGQTAGSRVMLVVPSADSFPNGEPSKGLEAGEGLVYVIDILDVKAAS</sequence>
<feature type="domain" description="PPIase FKBP-type" evidence="8">
    <location>
        <begin position="255"/>
        <end position="340"/>
    </location>
</feature>
<accession>A0AB37I1U6</accession>
<feature type="signal peptide" evidence="7">
    <location>
        <begin position="1"/>
        <end position="28"/>
    </location>
</feature>
<dbReference type="SUPFAM" id="SSF54534">
    <property type="entry name" value="FKBP-like"/>
    <property type="match status" value="2"/>
</dbReference>
<dbReference type="PANTHER" id="PTHR45779:SF7">
    <property type="entry name" value="PEPTIDYLPROLYL ISOMERASE"/>
    <property type="match status" value="1"/>
</dbReference>
<gene>
    <name evidence="9" type="ORF">J5A53_05880</name>
</gene>